<dbReference type="EMBL" id="PYGE01000025">
    <property type="protein sequence ID" value="PSK96686.1"/>
    <property type="molecule type" value="Genomic_DNA"/>
</dbReference>
<name>A0A2P8DHJ4_9ACTN</name>
<dbReference type="Proteomes" id="UP000243528">
    <property type="component" value="Unassembled WGS sequence"/>
</dbReference>
<protein>
    <submittedName>
        <fullName evidence="1">Uncharacterized protein</fullName>
    </submittedName>
</protein>
<evidence type="ECO:0000313" key="2">
    <source>
        <dbReference type="Proteomes" id="UP000243528"/>
    </source>
</evidence>
<proteinExistence type="predicted"/>
<gene>
    <name evidence="1" type="ORF">CLV30_12568</name>
</gene>
<accession>A0A2P8DHJ4</accession>
<sequence>MAHQIVIRPGQAITYRAPCPGCGAEAEWEHQRAAMAHDEWDRDTTGPDTYVIRCPCP</sequence>
<dbReference type="AlphaFoldDB" id="A0A2P8DHJ4"/>
<reference evidence="1 2" key="1">
    <citation type="submission" date="2018-03" db="EMBL/GenBank/DDBJ databases">
        <title>Genomic Encyclopedia of Archaeal and Bacterial Type Strains, Phase II (KMG-II): from individual species to whole genera.</title>
        <authorList>
            <person name="Goeker M."/>
        </authorList>
    </citation>
    <scope>NUCLEOTIDE SEQUENCE [LARGE SCALE GENOMIC DNA]</scope>
    <source>
        <strain evidence="1 2">DSM 45211</strain>
    </source>
</reference>
<keyword evidence="2" id="KW-1185">Reference proteome</keyword>
<organism evidence="1 2">
    <name type="scientific">Haloactinopolyspora alba</name>
    <dbReference type="NCBI Taxonomy" id="648780"/>
    <lineage>
        <taxon>Bacteria</taxon>
        <taxon>Bacillati</taxon>
        <taxon>Actinomycetota</taxon>
        <taxon>Actinomycetes</taxon>
        <taxon>Jiangellales</taxon>
        <taxon>Jiangellaceae</taxon>
        <taxon>Haloactinopolyspora</taxon>
    </lineage>
</organism>
<evidence type="ECO:0000313" key="1">
    <source>
        <dbReference type="EMBL" id="PSK96686.1"/>
    </source>
</evidence>
<comment type="caution">
    <text evidence="1">The sequence shown here is derived from an EMBL/GenBank/DDBJ whole genome shotgun (WGS) entry which is preliminary data.</text>
</comment>